<keyword evidence="4" id="KW-0804">Transcription</keyword>
<protein>
    <submittedName>
        <fullName evidence="7">Regulatory protein, tetR family</fullName>
    </submittedName>
</protein>
<name>A0A1G8YAS2_9BACI</name>
<evidence type="ECO:0000256" key="4">
    <source>
        <dbReference type="ARBA" id="ARBA00023163"/>
    </source>
</evidence>
<dbReference type="Gene3D" id="1.10.357.10">
    <property type="entry name" value="Tetracycline Repressor, domain 2"/>
    <property type="match status" value="1"/>
</dbReference>
<evidence type="ECO:0000256" key="3">
    <source>
        <dbReference type="ARBA" id="ARBA00023125"/>
    </source>
</evidence>
<keyword evidence="2" id="KW-0805">Transcription regulation</keyword>
<feature type="DNA-binding region" description="H-T-H motif" evidence="5">
    <location>
        <begin position="31"/>
        <end position="50"/>
    </location>
</feature>
<evidence type="ECO:0000259" key="6">
    <source>
        <dbReference type="PROSITE" id="PS50977"/>
    </source>
</evidence>
<dbReference type="SUPFAM" id="SSF48498">
    <property type="entry name" value="Tetracyclin repressor-like, C-terminal domain"/>
    <property type="match status" value="1"/>
</dbReference>
<dbReference type="InterPro" id="IPR001647">
    <property type="entry name" value="HTH_TetR"/>
</dbReference>
<proteinExistence type="predicted"/>
<dbReference type="InterPro" id="IPR050109">
    <property type="entry name" value="HTH-type_TetR-like_transc_reg"/>
</dbReference>
<sequence length="194" mass="22392">MPKKVNHQQRRQTIAKATWQVILKKGMEGATVRNIAKEAGLSLGALRYYFSTQEQLILYAMRLVKERAADRIVHIADQELPPKDKVLRILMEIVPANKETRAEMEVWFAFVAYARNKKEFFMEENDGIYTAVQRIIGCLADQRLLQPSLDIDIECEKLYALVDGMALHALLEPERLDKARIEKVFIDYLDSVLL</sequence>
<dbReference type="PROSITE" id="PS01081">
    <property type="entry name" value="HTH_TETR_1"/>
    <property type="match status" value="1"/>
</dbReference>
<evidence type="ECO:0000313" key="8">
    <source>
        <dbReference type="Proteomes" id="UP000198694"/>
    </source>
</evidence>
<dbReference type="GO" id="GO:0000976">
    <property type="term" value="F:transcription cis-regulatory region binding"/>
    <property type="evidence" value="ECO:0007669"/>
    <property type="project" value="TreeGrafter"/>
</dbReference>
<evidence type="ECO:0000256" key="2">
    <source>
        <dbReference type="ARBA" id="ARBA00023015"/>
    </source>
</evidence>
<evidence type="ECO:0000313" key="7">
    <source>
        <dbReference type="EMBL" id="SDJ99942.1"/>
    </source>
</evidence>
<evidence type="ECO:0000256" key="1">
    <source>
        <dbReference type="ARBA" id="ARBA00022491"/>
    </source>
</evidence>
<dbReference type="PANTHER" id="PTHR30055">
    <property type="entry name" value="HTH-TYPE TRANSCRIPTIONAL REGULATOR RUTR"/>
    <property type="match status" value="1"/>
</dbReference>
<dbReference type="RefSeq" id="WP_093212668.1">
    <property type="nucleotide sequence ID" value="NZ_FNFL01000002.1"/>
</dbReference>
<dbReference type="GO" id="GO:0003700">
    <property type="term" value="F:DNA-binding transcription factor activity"/>
    <property type="evidence" value="ECO:0007669"/>
    <property type="project" value="TreeGrafter"/>
</dbReference>
<accession>A0A1G8YAS2</accession>
<dbReference type="PANTHER" id="PTHR30055:SF226">
    <property type="entry name" value="HTH-TYPE TRANSCRIPTIONAL REGULATOR PKSA"/>
    <property type="match status" value="1"/>
</dbReference>
<organism evidence="7 8">
    <name type="scientific">Sediminibacillus albus</name>
    <dbReference type="NCBI Taxonomy" id="407036"/>
    <lineage>
        <taxon>Bacteria</taxon>
        <taxon>Bacillati</taxon>
        <taxon>Bacillota</taxon>
        <taxon>Bacilli</taxon>
        <taxon>Bacillales</taxon>
        <taxon>Bacillaceae</taxon>
        <taxon>Sediminibacillus</taxon>
    </lineage>
</organism>
<dbReference type="AlphaFoldDB" id="A0A1G8YAS2"/>
<dbReference type="SUPFAM" id="SSF46689">
    <property type="entry name" value="Homeodomain-like"/>
    <property type="match status" value="1"/>
</dbReference>
<dbReference type="InterPro" id="IPR039538">
    <property type="entry name" value="BetI_C"/>
</dbReference>
<dbReference type="EMBL" id="FNFL01000002">
    <property type="protein sequence ID" value="SDJ99942.1"/>
    <property type="molecule type" value="Genomic_DNA"/>
</dbReference>
<dbReference type="STRING" id="407036.SAMN05216243_1510"/>
<dbReference type="InterPro" id="IPR023772">
    <property type="entry name" value="DNA-bd_HTH_TetR-type_CS"/>
</dbReference>
<evidence type="ECO:0000256" key="5">
    <source>
        <dbReference type="PROSITE-ProRule" id="PRU00335"/>
    </source>
</evidence>
<keyword evidence="8" id="KW-1185">Reference proteome</keyword>
<dbReference type="Pfam" id="PF13977">
    <property type="entry name" value="TetR_C_6"/>
    <property type="match status" value="1"/>
</dbReference>
<feature type="domain" description="HTH tetR-type" evidence="6">
    <location>
        <begin position="8"/>
        <end position="68"/>
    </location>
</feature>
<reference evidence="7 8" key="1">
    <citation type="submission" date="2016-10" db="EMBL/GenBank/DDBJ databases">
        <authorList>
            <person name="de Groot N.N."/>
        </authorList>
    </citation>
    <scope>NUCLEOTIDE SEQUENCE [LARGE SCALE GENOMIC DNA]</scope>
    <source>
        <strain evidence="7 8">CGMCC 1.6502</strain>
    </source>
</reference>
<dbReference type="PROSITE" id="PS50977">
    <property type="entry name" value="HTH_TETR_2"/>
    <property type="match status" value="1"/>
</dbReference>
<dbReference type="InterPro" id="IPR009057">
    <property type="entry name" value="Homeodomain-like_sf"/>
</dbReference>
<gene>
    <name evidence="7" type="ORF">SAMN05216243_1510</name>
</gene>
<dbReference type="InterPro" id="IPR036271">
    <property type="entry name" value="Tet_transcr_reg_TetR-rel_C_sf"/>
</dbReference>
<dbReference type="Pfam" id="PF00440">
    <property type="entry name" value="TetR_N"/>
    <property type="match status" value="1"/>
</dbReference>
<dbReference type="OrthoDB" id="9816296at2"/>
<keyword evidence="1" id="KW-0678">Repressor</keyword>
<keyword evidence="3 5" id="KW-0238">DNA-binding</keyword>
<dbReference type="Proteomes" id="UP000198694">
    <property type="component" value="Unassembled WGS sequence"/>
</dbReference>